<keyword evidence="2" id="KW-1185">Reference proteome</keyword>
<accession>A0A847S303</accession>
<gene>
    <name evidence="1" type="ORF">HF682_00015</name>
</gene>
<dbReference type="RefSeq" id="WP_168875218.1">
    <property type="nucleotide sequence ID" value="NZ_JABAIM010000001.1"/>
</dbReference>
<evidence type="ECO:0000313" key="1">
    <source>
        <dbReference type="EMBL" id="NLR73547.1"/>
    </source>
</evidence>
<evidence type="ECO:0000313" key="2">
    <source>
        <dbReference type="Proteomes" id="UP000587991"/>
    </source>
</evidence>
<organism evidence="1 2">
    <name type="scientific">Leeia aquatica</name>
    <dbReference type="NCBI Taxonomy" id="2725557"/>
    <lineage>
        <taxon>Bacteria</taxon>
        <taxon>Pseudomonadati</taxon>
        <taxon>Pseudomonadota</taxon>
        <taxon>Betaproteobacteria</taxon>
        <taxon>Neisseriales</taxon>
        <taxon>Leeiaceae</taxon>
        <taxon>Leeia</taxon>
    </lineage>
</organism>
<dbReference type="Pfam" id="PF06252">
    <property type="entry name" value="GemA"/>
    <property type="match status" value="1"/>
</dbReference>
<protein>
    <submittedName>
        <fullName evidence="1">Regulatory protein GemA</fullName>
    </submittedName>
</protein>
<comment type="caution">
    <text evidence="1">The sequence shown here is derived from an EMBL/GenBank/DDBJ whole genome shotgun (WGS) entry which is preliminary data.</text>
</comment>
<dbReference type="Proteomes" id="UP000587991">
    <property type="component" value="Unassembled WGS sequence"/>
</dbReference>
<sequence>MTTKTYDRTRLIRLIHVARRELGLDDGCYRAILLQVATKTSAADLSASELQMVLDHMKRLGFKVRAKSPVQSRPLAQDAEARKVRALWLFLHELGVVKDPSERALASYVKRIAGVDALQWVDCDMHRVIETMKKWVMRFLPQIVQEMAAKASKSGLTMPEQDLINNALSDAFTRMTFDPMHYAWQCLSDVLKRGRAA</sequence>
<dbReference type="EMBL" id="JABAIM010000001">
    <property type="protein sequence ID" value="NLR73547.1"/>
    <property type="molecule type" value="Genomic_DNA"/>
</dbReference>
<dbReference type="InterPro" id="IPR009363">
    <property type="entry name" value="Phage_Mu_Gp16"/>
</dbReference>
<reference evidence="1 2" key="1">
    <citation type="submission" date="2020-04" db="EMBL/GenBank/DDBJ databases">
        <title>Draft genome of Leeia sp. IMCC25680.</title>
        <authorList>
            <person name="Song J."/>
            <person name="Cho J.-C."/>
        </authorList>
    </citation>
    <scope>NUCLEOTIDE SEQUENCE [LARGE SCALE GENOMIC DNA]</scope>
    <source>
        <strain evidence="1 2">IMCC25680</strain>
    </source>
</reference>
<dbReference type="AlphaFoldDB" id="A0A847S303"/>
<name>A0A847S303_9NEIS</name>
<proteinExistence type="predicted"/>